<dbReference type="PANTHER" id="PTHR43537">
    <property type="entry name" value="TRANSCRIPTIONAL REGULATOR, GNTR FAMILY"/>
    <property type="match status" value="1"/>
</dbReference>
<name>A0A1G9WTP8_9FIRM</name>
<dbReference type="Pfam" id="PF00392">
    <property type="entry name" value="GntR"/>
    <property type="match status" value="1"/>
</dbReference>
<dbReference type="EMBL" id="FNHZ01000003">
    <property type="protein sequence ID" value="SDM87641.1"/>
    <property type="molecule type" value="Genomic_DNA"/>
</dbReference>
<keyword evidence="3" id="KW-0804">Transcription</keyword>
<dbReference type="InterPro" id="IPR000524">
    <property type="entry name" value="Tscrpt_reg_HTH_GntR"/>
</dbReference>
<dbReference type="OrthoDB" id="9799482at2"/>
<gene>
    <name evidence="5" type="ORF">SAMN05216544_1334</name>
</gene>
<dbReference type="GO" id="GO:0003700">
    <property type="term" value="F:DNA-binding transcription factor activity"/>
    <property type="evidence" value="ECO:0007669"/>
    <property type="project" value="InterPro"/>
</dbReference>
<dbReference type="PANTHER" id="PTHR43537:SF5">
    <property type="entry name" value="UXU OPERON TRANSCRIPTIONAL REGULATOR"/>
    <property type="match status" value="1"/>
</dbReference>
<dbReference type="InterPro" id="IPR036388">
    <property type="entry name" value="WH-like_DNA-bd_sf"/>
</dbReference>
<dbReference type="PRINTS" id="PR00035">
    <property type="entry name" value="HTHGNTR"/>
</dbReference>
<dbReference type="Proteomes" id="UP000187651">
    <property type="component" value="Unassembled WGS sequence"/>
</dbReference>
<dbReference type="AlphaFoldDB" id="A0A1G9WTP8"/>
<dbReference type="CDD" id="cd07377">
    <property type="entry name" value="WHTH_GntR"/>
    <property type="match status" value="1"/>
</dbReference>
<proteinExistence type="predicted"/>
<reference evidence="6" key="1">
    <citation type="submission" date="2016-10" db="EMBL/GenBank/DDBJ databases">
        <authorList>
            <person name="Varghese N."/>
            <person name="Submissions S."/>
        </authorList>
    </citation>
    <scope>NUCLEOTIDE SEQUENCE [LARGE SCALE GENOMIC DNA]</scope>
    <source>
        <strain evidence="6">M83</strain>
    </source>
</reference>
<organism evidence="5 6">
    <name type="scientific">Lachnospira pectinoschiza</name>
    <dbReference type="NCBI Taxonomy" id="28052"/>
    <lineage>
        <taxon>Bacteria</taxon>
        <taxon>Bacillati</taxon>
        <taxon>Bacillota</taxon>
        <taxon>Clostridia</taxon>
        <taxon>Lachnospirales</taxon>
        <taxon>Lachnospiraceae</taxon>
        <taxon>Lachnospira</taxon>
    </lineage>
</organism>
<dbReference type="InterPro" id="IPR036390">
    <property type="entry name" value="WH_DNA-bd_sf"/>
</dbReference>
<dbReference type="SMART" id="SM00895">
    <property type="entry name" value="FCD"/>
    <property type="match status" value="1"/>
</dbReference>
<dbReference type="SUPFAM" id="SSF46785">
    <property type="entry name" value="Winged helix' DNA-binding domain"/>
    <property type="match status" value="1"/>
</dbReference>
<dbReference type="SUPFAM" id="SSF48008">
    <property type="entry name" value="GntR ligand-binding domain-like"/>
    <property type="match status" value="1"/>
</dbReference>
<dbReference type="InterPro" id="IPR008920">
    <property type="entry name" value="TF_FadR/GntR_C"/>
</dbReference>
<accession>A0A1G9WTP8</accession>
<keyword evidence="2" id="KW-0238">DNA-binding</keyword>
<dbReference type="Gene3D" id="1.10.10.10">
    <property type="entry name" value="Winged helix-like DNA-binding domain superfamily/Winged helix DNA-binding domain"/>
    <property type="match status" value="1"/>
</dbReference>
<evidence type="ECO:0000256" key="2">
    <source>
        <dbReference type="ARBA" id="ARBA00023125"/>
    </source>
</evidence>
<evidence type="ECO:0000259" key="4">
    <source>
        <dbReference type="PROSITE" id="PS50949"/>
    </source>
</evidence>
<evidence type="ECO:0000313" key="5">
    <source>
        <dbReference type="EMBL" id="SDM87641.1"/>
    </source>
</evidence>
<dbReference type="PROSITE" id="PS50949">
    <property type="entry name" value="HTH_GNTR"/>
    <property type="match status" value="1"/>
</dbReference>
<dbReference type="InterPro" id="IPR011711">
    <property type="entry name" value="GntR_C"/>
</dbReference>
<dbReference type="RefSeq" id="WP_074521483.1">
    <property type="nucleotide sequence ID" value="NZ_FNHZ01000003.1"/>
</dbReference>
<dbReference type="Pfam" id="PF07729">
    <property type="entry name" value="FCD"/>
    <property type="match status" value="1"/>
</dbReference>
<feature type="domain" description="HTH gntR-type" evidence="4">
    <location>
        <begin position="7"/>
        <end position="76"/>
    </location>
</feature>
<keyword evidence="1" id="KW-0805">Transcription regulation</keyword>
<dbReference type="Gene3D" id="1.20.120.530">
    <property type="entry name" value="GntR ligand-binding domain-like"/>
    <property type="match status" value="1"/>
</dbReference>
<evidence type="ECO:0000256" key="1">
    <source>
        <dbReference type="ARBA" id="ARBA00023015"/>
    </source>
</evidence>
<evidence type="ECO:0000313" key="6">
    <source>
        <dbReference type="Proteomes" id="UP000187651"/>
    </source>
</evidence>
<evidence type="ECO:0000256" key="3">
    <source>
        <dbReference type="ARBA" id="ARBA00023163"/>
    </source>
</evidence>
<sequence>MQIENKENLSQRTASCLKTMIVDKNKYKPGEKLPNENVLADELKVSRTTLREAIRILVSEGLLTVYRGRGTYVSDVLNQYVEGGTIHMEDALAMKVTLRDLYEARLIIEPEAAALAAKRATDEEIKEILRLGDICQKQIKKNPKSKKRIESETNFHGAIMKASHNDFLTQFIPVLTETIEKTFALEENLDMIAQDAYNDHIVIMKFLERRDSDGLKSASIMHLRHALWNENLTDSI</sequence>
<dbReference type="SMART" id="SM00345">
    <property type="entry name" value="HTH_GNTR"/>
    <property type="match status" value="1"/>
</dbReference>
<protein>
    <submittedName>
        <fullName evidence="5">Transcriptional regulator, GntR family</fullName>
    </submittedName>
</protein>
<dbReference type="GO" id="GO:0003677">
    <property type="term" value="F:DNA binding"/>
    <property type="evidence" value="ECO:0007669"/>
    <property type="project" value="UniProtKB-KW"/>
</dbReference>
<keyword evidence="6" id="KW-1185">Reference proteome</keyword>